<reference evidence="1" key="1">
    <citation type="journal article" date="2020" name="Nature">
        <title>Giant virus diversity and host interactions through global metagenomics.</title>
        <authorList>
            <person name="Schulz F."/>
            <person name="Roux S."/>
            <person name="Paez-Espino D."/>
            <person name="Jungbluth S."/>
            <person name="Walsh D.A."/>
            <person name="Denef V.J."/>
            <person name="McMahon K.D."/>
            <person name="Konstantinidis K.T."/>
            <person name="Eloe-Fadrosh E.A."/>
            <person name="Kyrpides N.C."/>
            <person name="Woyke T."/>
        </authorList>
    </citation>
    <scope>NUCLEOTIDE SEQUENCE</scope>
    <source>
        <strain evidence="1">GVMAG-M-3300023179-116</strain>
    </source>
</reference>
<protein>
    <submittedName>
        <fullName evidence="1">Uncharacterized protein</fullName>
    </submittedName>
</protein>
<proteinExistence type="predicted"/>
<evidence type="ECO:0000313" key="1">
    <source>
        <dbReference type="EMBL" id="QHT23328.1"/>
    </source>
</evidence>
<name>A0A6C0E3H8_9ZZZZ</name>
<accession>A0A6C0E3H8</accession>
<dbReference type="AlphaFoldDB" id="A0A6C0E3H8"/>
<sequence length="31" mass="3937">MKNLEDFIWDNIYINKTIYRSVNYIIHENYN</sequence>
<organism evidence="1">
    <name type="scientific">viral metagenome</name>
    <dbReference type="NCBI Taxonomy" id="1070528"/>
    <lineage>
        <taxon>unclassified sequences</taxon>
        <taxon>metagenomes</taxon>
        <taxon>organismal metagenomes</taxon>
    </lineage>
</organism>
<dbReference type="EMBL" id="MN739730">
    <property type="protein sequence ID" value="QHT23328.1"/>
    <property type="molecule type" value="Genomic_DNA"/>
</dbReference>